<feature type="compositionally biased region" description="Low complexity" evidence="1">
    <location>
        <begin position="73"/>
        <end position="87"/>
    </location>
</feature>
<sequence length="241" mass="25773">MERLRAAMRATEPDLWESLDLDAVMRQGRSLRRRRRAAAGGAVVLSAALVVVGVTVGVRFARPPGQLPPPAPAVSAPTTSAPVTSTPIPGTESRKPIGEVVSSGIRYGTEERVFYFVPVDLPAVPDVTIGLVAGRRLADGTLIADYLVNDVAGSDRRPGFHEIGYESSPAAPTYAPVPTFGYFVGPADGIIGTVDGRRVTARLARWSMDTDVVIFWFDPQTVKPGRRLDGISARDTQGRPL</sequence>
<keyword evidence="2" id="KW-0812">Transmembrane</keyword>
<protein>
    <submittedName>
        <fullName evidence="3">Uncharacterized protein</fullName>
    </submittedName>
</protein>
<accession>A0ABQ4HZ61</accession>
<evidence type="ECO:0000313" key="4">
    <source>
        <dbReference type="Proteomes" id="UP000647017"/>
    </source>
</evidence>
<keyword evidence="2" id="KW-0472">Membrane</keyword>
<proteinExistence type="predicted"/>
<feature type="transmembrane region" description="Helical" evidence="2">
    <location>
        <begin position="37"/>
        <end position="61"/>
    </location>
</feature>
<evidence type="ECO:0000313" key="3">
    <source>
        <dbReference type="EMBL" id="GIJ10934.1"/>
    </source>
</evidence>
<comment type="caution">
    <text evidence="3">The sequence shown here is derived from an EMBL/GenBank/DDBJ whole genome shotgun (WGS) entry which is preliminary data.</text>
</comment>
<name>A0ABQ4HZ61_9ACTN</name>
<feature type="region of interest" description="Disordered" evidence="1">
    <location>
        <begin position="65"/>
        <end position="95"/>
    </location>
</feature>
<reference evidence="3 4" key="1">
    <citation type="submission" date="2021-01" db="EMBL/GenBank/DDBJ databases">
        <title>Whole genome shotgun sequence of Verrucosispora andamanensis NBRC 109075.</title>
        <authorList>
            <person name="Komaki H."/>
            <person name="Tamura T."/>
        </authorList>
    </citation>
    <scope>NUCLEOTIDE SEQUENCE [LARGE SCALE GENOMIC DNA]</scope>
    <source>
        <strain evidence="3 4">NBRC 109075</strain>
    </source>
</reference>
<keyword evidence="4" id="KW-1185">Reference proteome</keyword>
<dbReference type="Proteomes" id="UP000647017">
    <property type="component" value="Unassembled WGS sequence"/>
</dbReference>
<evidence type="ECO:0000256" key="2">
    <source>
        <dbReference type="SAM" id="Phobius"/>
    </source>
</evidence>
<evidence type="ECO:0000256" key="1">
    <source>
        <dbReference type="SAM" id="MobiDB-lite"/>
    </source>
</evidence>
<gene>
    <name evidence="3" type="ORF">Van01_41480</name>
</gene>
<keyword evidence="2" id="KW-1133">Transmembrane helix</keyword>
<dbReference type="EMBL" id="BOOZ01000025">
    <property type="protein sequence ID" value="GIJ10934.1"/>
    <property type="molecule type" value="Genomic_DNA"/>
</dbReference>
<organism evidence="3 4">
    <name type="scientific">Micromonospora andamanensis</name>
    <dbReference type="NCBI Taxonomy" id="1287068"/>
    <lineage>
        <taxon>Bacteria</taxon>
        <taxon>Bacillati</taxon>
        <taxon>Actinomycetota</taxon>
        <taxon>Actinomycetes</taxon>
        <taxon>Micromonosporales</taxon>
        <taxon>Micromonosporaceae</taxon>
        <taxon>Micromonospora</taxon>
    </lineage>
</organism>